<dbReference type="AlphaFoldDB" id="A0A545AZN8"/>
<reference evidence="1 2" key="1">
    <citation type="submission" date="2019-07" db="EMBL/GenBank/DDBJ databases">
        <title>Cryptosporangium phraense sp. nov., isolated from plant litter.</title>
        <authorList>
            <person name="Suriyachadkun C."/>
        </authorList>
    </citation>
    <scope>NUCLEOTIDE SEQUENCE [LARGE SCALE GENOMIC DNA]</scope>
    <source>
        <strain evidence="1 2">A-T 5661</strain>
    </source>
</reference>
<name>A0A545AZN8_9ACTN</name>
<evidence type="ECO:0000313" key="2">
    <source>
        <dbReference type="Proteomes" id="UP000317982"/>
    </source>
</evidence>
<accession>A0A545AZN8</accession>
<dbReference type="OrthoDB" id="5191909at2"/>
<sequence>MHRPSDVGPTVTEHRIAADEEVRAVLRSLAEPATGGVQLHGGSRAARAELLAAVVGTNTPAVVGTNTPAAVGTDASDCSARGRIVVRLVGPTSAGEVLDVTAAALVDAARAAGHPAGHPWPVLAVPLRNRAHPWSVRFGLLAVHVLPNWPVLVAFEDADADLTDAGAFRDPDLRDLMTSWANAPGLGRLLLAAAEPVALPVNPHRPLRSYRVGAP</sequence>
<dbReference type="EMBL" id="VIRS01000001">
    <property type="protein sequence ID" value="TQS46796.1"/>
    <property type="molecule type" value="Genomic_DNA"/>
</dbReference>
<dbReference type="RefSeq" id="WP_142702414.1">
    <property type="nucleotide sequence ID" value="NZ_VIRS01000001.1"/>
</dbReference>
<dbReference type="Proteomes" id="UP000317982">
    <property type="component" value="Unassembled WGS sequence"/>
</dbReference>
<protein>
    <submittedName>
        <fullName evidence="1">Uncharacterized protein</fullName>
    </submittedName>
</protein>
<evidence type="ECO:0000313" key="1">
    <source>
        <dbReference type="EMBL" id="TQS46796.1"/>
    </source>
</evidence>
<dbReference type="InParanoid" id="A0A545AZN8"/>
<comment type="caution">
    <text evidence="1">The sequence shown here is derived from an EMBL/GenBank/DDBJ whole genome shotgun (WGS) entry which is preliminary data.</text>
</comment>
<keyword evidence="2" id="KW-1185">Reference proteome</keyword>
<organism evidence="1 2">
    <name type="scientific">Cryptosporangium phraense</name>
    <dbReference type="NCBI Taxonomy" id="2593070"/>
    <lineage>
        <taxon>Bacteria</taxon>
        <taxon>Bacillati</taxon>
        <taxon>Actinomycetota</taxon>
        <taxon>Actinomycetes</taxon>
        <taxon>Cryptosporangiales</taxon>
        <taxon>Cryptosporangiaceae</taxon>
        <taxon>Cryptosporangium</taxon>
    </lineage>
</organism>
<proteinExistence type="predicted"/>
<gene>
    <name evidence="1" type="ORF">FL583_00510</name>
</gene>